<name>A0ABU2Q101_9ACTN</name>
<dbReference type="Pfam" id="PF13490">
    <property type="entry name" value="zf-HC2"/>
    <property type="match status" value="1"/>
</dbReference>
<evidence type="ECO:0000313" key="7">
    <source>
        <dbReference type="Proteomes" id="UP001183881"/>
    </source>
</evidence>
<protein>
    <submittedName>
        <fullName evidence="6">Zf-HC2 domain-containing protein</fullName>
    </submittedName>
</protein>
<keyword evidence="4" id="KW-0812">Transmembrane</keyword>
<keyword evidence="1" id="KW-0805">Transcription regulation</keyword>
<evidence type="ECO:0000256" key="2">
    <source>
        <dbReference type="ARBA" id="ARBA00023163"/>
    </source>
</evidence>
<feature type="region of interest" description="Disordered" evidence="3">
    <location>
        <begin position="121"/>
        <end position="140"/>
    </location>
</feature>
<dbReference type="EMBL" id="JAVRFA010000025">
    <property type="protein sequence ID" value="MDT0396929.1"/>
    <property type="molecule type" value="Genomic_DNA"/>
</dbReference>
<dbReference type="RefSeq" id="WP_311645489.1">
    <property type="nucleotide sequence ID" value="NZ_JAVRFA010000025.1"/>
</dbReference>
<evidence type="ECO:0000313" key="6">
    <source>
        <dbReference type="EMBL" id="MDT0396929.1"/>
    </source>
</evidence>
<accession>A0ABU2Q101</accession>
<keyword evidence="7" id="KW-1185">Reference proteome</keyword>
<dbReference type="InterPro" id="IPR027383">
    <property type="entry name" value="Znf_put"/>
</dbReference>
<keyword evidence="2" id="KW-0804">Transcription</keyword>
<evidence type="ECO:0000256" key="4">
    <source>
        <dbReference type="SAM" id="Phobius"/>
    </source>
</evidence>
<reference evidence="7" key="1">
    <citation type="submission" date="2023-07" db="EMBL/GenBank/DDBJ databases">
        <title>30 novel species of actinomycetes from the DSMZ collection.</title>
        <authorList>
            <person name="Nouioui I."/>
        </authorList>
    </citation>
    <scope>NUCLEOTIDE SEQUENCE [LARGE SCALE GENOMIC DNA]</scope>
    <source>
        <strain evidence="7">DSM 41636</strain>
    </source>
</reference>
<sequence>MQGSPVPNEHETVGAYALGILDDAEATAFEAHLASCEWCAQQLDELAGMEPMLAALADLPGTGTPALGESLSARPAPRVVEKLVDEVAERRARKRRRNFYMVAAAGALIISGPFVAVAASGGSDEGGGGSGTNRTLSANPAKDAFDKSTEKIMATDPATQVTATVAMEEKLWGTGTTLELKNVKGEQKCSLIAVGKNGERETITSWSVPGEGYGIPEAKSDKAKQPLYVQGGAAFQPNEIDHFQVMTFDGELLVEIDA</sequence>
<dbReference type="Proteomes" id="UP001183881">
    <property type="component" value="Unassembled WGS sequence"/>
</dbReference>
<gene>
    <name evidence="6" type="ORF">RM705_19905</name>
</gene>
<comment type="caution">
    <text evidence="6">The sequence shown here is derived from an EMBL/GenBank/DDBJ whole genome shotgun (WGS) entry which is preliminary data.</text>
</comment>
<evidence type="ECO:0000256" key="1">
    <source>
        <dbReference type="ARBA" id="ARBA00023015"/>
    </source>
</evidence>
<evidence type="ECO:0000256" key="3">
    <source>
        <dbReference type="SAM" id="MobiDB-lite"/>
    </source>
</evidence>
<evidence type="ECO:0000259" key="5">
    <source>
        <dbReference type="Pfam" id="PF13490"/>
    </source>
</evidence>
<feature type="domain" description="Putative zinc-finger" evidence="5">
    <location>
        <begin position="13"/>
        <end position="40"/>
    </location>
</feature>
<dbReference type="Gene3D" id="1.10.10.1320">
    <property type="entry name" value="Anti-sigma factor, zinc-finger domain"/>
    <property type="match status" value="1"/>
</dbReference>
<organism evidence="6 7">
    <name type="scientific">Streptomyces edwardsiae</name>
    <dbReference type="NCBI Taxonomy" id="3075527"/>
    <lineage>
        <taxon>Bacteria</taxon>
        <taxon>Bacillati</taxon>
        <taxon>Actinomycetota</taxon>
        <taxon>Actinomycetes</taxon>
        <taxon>Kitasatosporales</taxon>
        <taxon>Streptomycetaceae</taxon>
        <taxon>Streptomyces</taxon>
    </lineage>
</organism>
<proteinExistence type="predicted"/>
<keyword evidence="4" id="KW-1133">Transmembrane helix</keyword>
<feature type="transmembrane region" description="Helical" evidence="4">
    <location>
        <begin position="99"/>
        <end position="119"/>
    </location>
</feature>
<keyword evidence="4" id="KW-0472">Membrane</keyword>
<dbReference type="InterPro" id="IPR041916">
    <property type="entry name" value="Anti_sigma_zinc_sf"/>
</dbReference>